<evidence type="ECO:0000313" key="3">
    <source>
        <dbReference type="Proteomes" id="UP001479436"/>
    </source>
</evidence>
<proteinExistence type="predicted"/>
<dbReference type="Proteomes" id="UP001479436">
    <property type="component" value="Unassembled WGS sequence"/>
</dbReference>
<feature type="transmembrane region" description="Helical" evidence="1">
    <location>
        <begin position="70"/>
        <end position="93"/>
    </location>
</feature>
<organism evidence="2 3">
    <name type="scientific">Basidiobolus ranarum</name>
    <dbReference type="NCBI Taxonomy" id="34480"/>
    <lineage>
        <taxon>Eukaryota</taxon>
        <taxon>Fungi</taxon>
        <taxon>Fungi incertae sedis</taxon>
        <taxon>Zoopagomycota</taxon>
        <taxon>Entomophthoromycotina</taxon>
        <taxon>Basidiobolomycetes</taxon>
        <taxon>Basidiobolales</taxon>
        <taxon>Basidiobolaceae</taxon>
        <taxon>Basidiobolus</taxon>
    </lineage>
</organism>
<evidence type="ECO:0000313" key="2">
    <source>
        <dbReference type="EMBL" id="KAK9763314.1"/>
    </source>
</evidence>
<comment type="caution">
    <text evidence="2">The sequence shown here is derived from an EMBL/GenBank/DDBJ whole genome shotgun (WGS) entry which is preliminary data.</text>
</comment>
<evidence type="ECO:0000256" key="1">
    <source>
        <dbReference type="SAM" id="Phobius"/>
    </source>
</evidence>
<reference evidence="2 3" key="1">
    <citation type="submission" date="2023-04" db="EMBL/GenBank/DDBJ databases">
        <title>Genome of Basidiobolus ranarum AG-B5.</title>
        <authorList>
            <person name="Stajich J.E."/>
            <person name="Carter-House D."/>
            <person name="Gryganskyi A."/>
        </authorList>
    </citation>
    <scope>NUCLEOTIDE SEQUENCE [LARGE SCALE GENOMIC DNA]</scope>
    <source>
        <strain evidence="2 3">AG-B5</strain>
    </source>
</reference>
<keyword evidence="1" id="KW-0812">Transmembrane</keyword>
<keyword evidence="1" id="KW-0472">Membrane</keyword>
<keyword evidence="3" id="KW-1185">Reference proteome</keyword>
<protein>
    <submittedName>
        <fullName evidence="2">Uncharacterized protein</fullName>
    </submittedName>
</protein>
<name>A0ABR2WPC3_9FUNG</name>
<dbReference type="EMBL" id="JASJQH010000674">
    <property type="protein sequence ID" value="KAK9763314.1"/>
    <property type="molecule type" value="Genomic_DNA"/>
</dbReference>
<keyword evidence="1" id="KW-1133">Transmembrane helix</keyword>
<gene>
    <name evidence="2" type="ORF">K7432_010125</name>
</gene>
<sequence length="201" mass="22335">MRQNVGLPKLLSRAYIVGLFHLAVKASSKRAIIPISIAISPTQSTPISPRETRVDIDPSYSYSQEGISSLLLGAYLGSTVFILAFIALVYLVLQKQKHRVSPEPVIRNSPNGYTDTASDGISEKRAEEIMNIMDAEEGYSASLHDHELPRYSATEPILKTSIVVPKPVKDGSWKLGRLKLGSKFECNSPTRKFLRDSYQVW</sequence>
<accession>A0ABR2WPC3</accession>